<keyword evidence="2 6" id="KW-0812">Transmembrane</keyword>
<evidence type="ECO:0000256" key="4">
    <source>
        <dbReference type="ARBA" id="ARBA00023136"/>
    </source>
</evidence>
<evidence type="ECO:0000256" key="1">
    <source>
        <dbReference type="ARBA" id="ARBA00004141"/>
    </source>
</evidence>
<dbReference type="KEGG" id="ard:AXF14_02345"/>
<keyword evidence="4 6" id="KW-0472">Membrane</keyword>
<keyword evidence="3 6" id="KW-1133">Transmembrane helix</keyword>
<protein>
    <submittedName>
        <fullName evidence="7">Bile acid:sodium symporter</fullName>
    </submittedName>
</protein>
<feature type="transmembrane region" description="Helical" evidence="6">
    <location>
        <begin position="209"/>
        <end position="230"/>
    </location>
</feature>
<dbReference type="AlphaFoldDB" id="A0A0X8JD15"/>
<feature type="transmembrane region" description="Helical" evidence="6">
    <location>
        <begin position="116"/>
        <end position="136"/>
    </location>
</feature>
<dbReference type="Proteomes" id="UP000065220">
    <property type="component" value="Chromosome"/>
</dbReference>
<feature type="transmembrane region" description="Helical" evidence="6">
    <location>
        <begin position="60"/>
        <end position="81"/>
    </location>
</feature>
<feature type="transmembrane region" description="Helical" evidence="6">
    <location>
        <begin position="180"/>
        <end position="202"/>
    </location>
</feature>
<dbReference type="PANTHER" id="PTHR10361:SF28">
    <property type="entry name" value="P3 PROTEIN-RELATED"/>
    <property type="match status" value="1"/>
</dbReference>
<name>A0A0X8JD15_ACTRD</name>
<evidence type="ECO:0000313" key="7">
    <source>
        <dbReference type="EMBL" id="AMD86648.1"/>
    </source>
</evidence>
<dbReference type="InterPro" id="IPR004710">
    <property type="entry name" value="Bilac:Na_transpt"/>
</dbReference>
<feature type="transmembrane region" description="Helical" evidence="6">
    <location>
        <begin position="28"/>
        <end position="48"/>
    </location>
</feature>
<feature type="transmembrane region" description="Helical" evidence="6">
    <location>
        <begin position="88"/>
        <end position="110"/>
    </location>
</feature>
<proteinExistence type="predicted"/>
<dbReference type="Pfam" id="PF01758">
    <property type="entry name" value="SBF"/>
    <property type="match status" value="1"/>
</dbReference>
<feature type="transmembrane region" description="Helical" evidence="6">
    <location>
        <begin position="143"/>
        <end position="160"/>
    </location>
</feature>
<dbReference type="InterPro" id="IPR002657">
    <property type="entry name" value="BilAc:Na_symport/Acr3"/>
</dbReference>
<evidence type="ECO:0000256" key="6">
    <source>
        <dbReference type="SAM" id="Phobius"/>
    </source>
</evidence>
<evidence type="ECO:0000256" key="3">
    <source>
        <dbReference type="ARBA" id="ARBA00022989"/>
    </source>
</evidence>
<evidence type="ECO:0000256" key="5">
    <source>
        <dbReference type="SAM" id="MobiDB-lite"/>
    </source>
</evidence>
<evidence type="ECO:0000256" key="2">
    <source>
        <dbReference type="ARBA" id="ARBA00022692"/>
    </source>
</evidence>
<sequence length="341" mass="35285">MSTPQVRTSQASPAPAAGPSKEDRSARVAVTVFPLLILASFVIAMVIPDQAASLATGTNIALGIIMFGMGLTLTLPDFALVARRPVPVVIGVIAQYVIMPSVAWVLTKVFQLDPALAAGVVLVGCAPGGTSSNVISYLGKGDVALSVTMTSISTLIAPIMTPLLTKWLAGQYMPVAGGDMALSIVKIVLVPVLGGLLVRMVVGRLVEKVLPALPWISVLGICYVVLAVVGKSADTIKAAGLLVVLVVACHNVFGYLLGWCAGHVAAKDDPRVARTTSIEVGMQNSGLAAGLAIQYFTPEAALPGAVFSIWHNLSGAVLATVYRRSDAWIRARRADVGAPSA</sequence>
<organism evidence="7 8">
    <name type="scientific">Actinomyces radicidentis</name>
    <dbReference type="NCBI Taxonomy" id="111015"/>
    <lineage>
        <taxon>Bacteria</taxon>
        <taxon>Bacillati</taxon>
        <taxon>Actinomycetota</taxon>
        <taxon>Actinomycetes</taxon>
        <taxon>Actinomycetales</taxon>
        <taxon>Actinomycetaceae</taxon>
        <taxon>Actinomyces</taxon>
    </lineage>
</organism>
<feature type="region of interest" description="Disordered" evidence="5">
    <location>
        <begin position="1"/>
        <end position="22"/>
    </location>
</feature>
<feature type="compositionally biased region" description="Low complexity" evidence="5">
    <location>
        <begin position="9"/>
        <end position="19"/>
    </location>
</feature>
<dbReference type="Gene3D" id="1.20.1530.20">
    <property type="match status" value="1"/>
</dbReference>
<dbReference type="STRING" id="111015.AXF14_02345"/>
<dbReference type="RefSeq" id="WP_067940445.1">
    <property type="nucleotide sequence ID" value="NZ_CP014228.1"/>
</dbReference>
<dbReference type="PANTHER" id="PTHR10361">
    <property type="entry name" value="SODIUM-BILE ACID COTRANSPORTER"/>
    <property type="match status" value="1"/>
</dbReference>
<gene>
    <name evidence="7" type="ORF">AXF14_02345</name>
</gene>
<dbReference type="EMBL" id="CP014228">
    <property type="protein sequence ID" value="AMD86648.1"/>
    <property type="molecule type" value="Genomic_DNA"/>
</dbReference>
<evidence type="ECO:0000313" key="8">
    <source>
        <dbReference type="Proteomes" id="UP000065220"/>
    </source>
</evidence>
<feature type="transmembrane region" description="Helical" evidence="6">
    <location>
        <begin position="236"/>
        <end position="257"/>
    </location>
</feature>
<dbReference type="OrthoDB" id="9806785at2"/>
<accession>A0A0X8JD15</accession>
<keyword evidence="8" id="KW-1185">Reference proteome</keyword>
<reference evidence="8" key="1">
    <citation type="submission" date="2016-02" db="EMBL/GenBank/DDBJ databases">
        <authorList>
            <person name="Holder M.E."/>
            <person name="Ajami N.J."/>
            <person name="Petrosino J.F."/>
        </authorList>
    </citation>
    <scope>NUCLEOTIDE SEQUENCE [LARGE SCALE GENOMIC DNA]</scope>
    <source>
        <strain evidence="8">CCUG 36733</strain>
    </source>
</reference>
<dbReference type="GO" id="GO:0016020">
    <property type="term" value="C:membrane"/>
    <property type="evidence" value="ECO:0007669"/>
    <property type="project" value="UniProtKB-SubCell"/>
</dbReference>
<dbReference type="InterPro" id="IPR038770">
    <property type="entry name" value="Na+/solute_symporter_sf"/>
</dbReference>
<comment type="subcellular location">
    <subcellularLocation>
        <location evidence="1">Membrane</location>
        <topology evidence="1">Multi-pass membrane protein</topology>
    </subcellularLocation>
</comment>